<dbReference type="InterPro" id="IPR009291">
    <property type="entry name" value="Vps62"/>
</dbReference>
<feature type="compositionally biased region" description="Gly residues" evidence="4">
    <location>
        <begin position="5545"/>
        <end position="5559"/>
    </location>
</feature>
<evidence type="ECO:0000256" key="4">
    <source>
        <dbReference type="SAM" id="MobiDB-lite"/>
    </source>
</evidence>
<feature type="region of interest" description="Disordered" evidence="4">
    <location>
        <begin position="2306"/>
        <end position="2327"/>
    </location>
</feature>
<feature type="region of interest" description="Disordered" evidence="4">
    <location>
        <begin position="524"/>
        <end position="571"/>
    </location>
</feature>
<feature type="region of interest" description="Disordered" evidence="4">
    <location>
        <begin position="5545"/>
        <end position="5564"/>
    </location>
</feature>
<dbReference type="Pfam" id="PF06101">
    <property type="entry name" value="Vps62"/>
    <property type="match status" value="2"/>
</dbReference>
<evidence type="ECO:0000256" key="1">
    <source>
        <dbReference type="ARBA" id="ARBA00006545"/>
    </source>
</evidence>
<evidence type="ECO:0000313" key="6">
    <source>
        <dbReference type="EMBL" id="GAX79076.1"/>
    </source>
</evidence>
<dbReference type="GO" id="GO:0006623">
    <property type="term" value="P:protein targeting to vacuole"/>
    <property type="evidence" value="ECO:0007669"/>
    <property type="project" value="TreeGrafter"/>
</dbReference>
<accession>A0A250X7P7</accession>
<feature type="compositionally biased region" description="Polar residues" evidence="4">
    <location>
        <begin position="3479"/>
        <end position="3491"/>
    </location>
</feature>
<feature type="region of interest" description="Disordered" evidence="4">
    <location>
        <begin position="1475"/>
        <end position="1514"/>
    </location>
</feature>
<feature type="compositionally biased region" description="Low complexity" evidence="4">
    <location>
        <begin position="5123"/>
        <end position="5142"/>
    </location>
</feature>
<dbReference type="EMBL" id="BEGY01000039">
    <property type="protein sequence ID" value="GAX79076.1"/>
    <property type="molecule type" value="Genomic_DNA"/>
</dbReference>
<dbReference type="InterPro" id="IPR026847">
    <property type="entry name" value="VPS13"/>
</dbReference>
<feature type="compositionally biased region" description="Polar residues" evidence="4">
    <location>
        <begin position="547"/>
        <end position="564"/>
    </location>
</feature>
<feature type="region of interest" description="Disordered" evidence="4">
    <location>
        <begin position="3988"/>
        <end position="4007"/>
    </location>
</feature>
<feature type="compositionally biased region" description="Gly residues" evidence="4">
    <location>
        <begin position="3991"/>
        <end position="4001"/>
    </location>
</feature>
<keyword evidence="3" id="KW-0175">Coiled coil</keyword>
<comment type="caution">
    <text evidence="6">The sequence shown here is derived from an EMBL/GenBank/DDBJ whole genome shotgun (WGS) entry which is preliminary data.</text>
</comment>
<organism evidence="6 7">
    <name type="scientific">Chlamydomonas eustigma</name>
    <dbReference type="NCBI Taxonomy" id="1157962"/>
    <lineage>
        <taxon>Eukaryota</taxon>
        <taxon>Viridiplantae</taxon>
        <taxon>Chlorophyta</taxon>
        <taxon>core chlorophytes</taxon>
        <taxon>Chlorophyceae</taxon>
        <taxon>CS clade</taxon>
        <taxon>Chlamydomonadales</taxon>
        <taxon>Chlamydomonadaceae</taxon>
        <taxon>Chlamydomonas</taxon>
    </lineage>
</organism>
<keyword evidence="7" id="KW-1185">Reference proteome</keyword>
<dbReference type="Proteomes" id="UP000232323">
    <property type="component" value="Unassembled WGS sequence"/>
</dbReference>
<evidence type="ECO:0000313" key="7">
    <source>
        <dbReference type="Proteomes" id="UP000232323"/>
    </source>
</evidence>
<protein>
    <recommendedName>
        <fullName evidence="5">Chorein N-terminal domain-containing protein</fullName>
    </recommendedName>
</protein>
<dbReference type="PANTHER" id="PTHR16166">
    <property type="entry name" value="VACUOLAR PROTEIN SORTING-ASSOCIATED PROTEIN VPS13"/>
    <property type="match status" value="1"/>
</dbReference>
<feature type="compositionally biased region" description="Low complexity" evidence="4">
    <location>
        <begin position="3499"/>
        <end position="3514"/>
    </location>
</feature>
<evidence type="ECO:0000256" key="2">
    <source>
        <dbReference type="ARBA" id="ARBA00022448"/>
    </source>
</evidence>
<feature type="region of interest" description="Disordered" evidence="4">
    <location>
        <begin position="3468"/>
        <end position="3514"/>
    </location>
</feature>
<sequence>MFEAQVAYYLNLYLGKYLYGLDAESLKISVWRGDVELKNLSLRPEALQDLELPVTVKSGLLGRLTLKVPWAKLGREPVVVEFDRLYILAGPKGEDDQTVFSKDLTSYEADIARMEQEAKRKRCLDAELKLIQELERHANAGLKEAGKSATGQSTNKRGSAGSGMGGYMSFQSMIEPILGNIQLKLSNVHIRYEDASGEGESSGILQSVLQTNCSAQQQQRRGIAVGVMLSEVSAHTVDQDGKRAFVTQDVLKCLRKTVLLSKMCVYFDVGCFMLQRPRECAWSDLSSAEWDDLFLPEYHQDAKQYPHDFLICPVSGEMKYTRRTAEFLKSKEEAKQQMQLELDEVQLQYSRLQYRSTQQLLQVIELYQANAPYRYMRPSGRPRAGASARVWWRYAYRCVHMQQSSRSATWMDLKRVAEMRKKYVPLYTRCILDGKIGGDEVIAGMDKDLPEVSILMFRRMAHVSVDATKRHTLASFIDGSPHNAEGDKTRGEAASTSFRSAAKGTDKSPATRTWVGWMWGAPAPSSATVGSDPSCRDLSEEKEKLTDSMSGADSSESGGISAQSGPAMKPDMSNEEWRKLELLLSEQEIKENSSTDTPTTVLMELEVSIASSSLRLTEGVEAASRNLSHQQQDLHVCSAAMAGLKLQVKSYPKTLAVTMVVQDAIVEAAAGGTLFSTSGAAGPPNSLDDSRALAGSDALAASRQLAFHMSFISQPQDGSADATIALNIAPSFVTYSPDAISSISNFFSTGADQLHLTTLQAQASARADQLRKLAELQLRSLTAVEERPRLLIKLCCHAPKVAIPEASGRNTLLLDLGLFTLNSVRAADAGLSGQEAALFECLELKIESVSAYLHDSGKIGTMFTWPAIRSQSGLISPKGSIQQLASEEGFNASGASSAPSWDLFSILSRSQMEGVQLVPLLEKFHVDIHLQVATSVHPQLPQARVKLIASPLLLHLSPARFLRLMCIMSSLSSPSANDATKKANASCGLVGNTKRAEVPVQLWRSDAEYSAPGQLLVWEGLAGQRATWHSRMLTIWRGRLYLSKDDASSAVVVGGNEEDGGKSVTCRPYWRGKTRILQLPPSCIGGVPHCLALAPEGLKLDAVAEHKESLVIRLQDAVAEGELRRYLLRSRFTMESLAGLIQGGVQQEMGEEEPADEDETKVGITEDVFTERLKHKDIFEVSANIVLVSIELSGRTPLQPWWPTEALALREESLLGVRLPPQASPSIEPNESIDTRGEAEPAVMMPDTQQPPFCVGSMSAEDPSSCLKLEEESPLAVIKLCSATVTAQYSADRFSAHATMQSLDIDDLLVGARDPRQRTLATSGINTFTHSLKDTVYTGEIPAGVAASTAHMGRHHSQEEDEFQDAISSEADDDELPVETIDDSGQKQLVSLSFVSYSTTSDRYTGLDSEIELILSTLHLHCHRPTLAALMSMGIDMGSVSALLEAATAATKLTTYLCTAQVPEDIGMRTSNALNPGSILGPESVTEMPLEGQPRGREASTVVPEEQVTKKGGSERTLLRMSLRLQEFRLVLDYEGGSEVFQGLTSTDKQSLQSSSEGGSSRPGIPSFATVSVGLFSFQLDVHPTALQVDMSLGDVMAAYTSPLPTDCNYRTICQLRPDSGGSLIELTFCMHGKDEPPPRWSSDGSTPPDDPLVPPGLSFYSLKTRLSGVRLVFMQRFLDELSQYISAMFAMMLPSLSLPPWAQQYLQQQQQQHLKEQELAAGSAAYSESEAAEDKPAYISPSGTVIGPNGQAFVLLLYVDLCAPLIIVPEHSGSLACLELDLGSAKIQNRISWSSDLATPGVLFDDLRLSLNDMGAVAVQPSGKRGCKLLTPGETSRGIVLSLRRPLVQVLEHLDDSPPQQLPPLPAMQVSIAISEIEVRVNDTEYRQLLSITSSNLSERSAQAGPGLEALNAALQAVSAQRVAAAAAEALQVQLQQEREQQQRRLMAGGAPSAHAAPLSGSGLATSIIRTMNSMRRNGPLQTKLMDRTASKSSPDGVQQDGGDQRTNQESGKKVDHDFGMDAGQVFAMLQDQCTMRVCISVAKAQLLLVLDVDEGRPQAQPLTSISLSNLWLTYHTSSLGNMMVSIHLPTLSILDLRPGLPLEQALVLSTTAAAQPASKAAAGAAAVGALEGISSTISSLPPSLIVMEYRSFAAQGVSSTVSWAPMQALRVRLQRPTLVLEFPFLIAVLNFVSPQPVLRGALPVKFQSRELSLGSETHYAQGDLWLSPEFRLLADCPGVTTYTYNGCGYRLILPPGLPATESLPLILVGPARILRLVNVTIFNPSSLAACLQLAPGAVLQTREEDGVQLAPEPKSRGANPGSIRSNQGVIPSSAAVLPTHQVVGAAASALPDESLQASAVLEVPPPSSRLCVQVDAVGVSLHLIDSEVKNLPTTGPLSRMNNRFGQLLPSTSKQHEQPASPSATSTPNAPSGDVQSSFQYNKGLPAGTGSSLSELQLKSAFSGMALASGGITTVGVLRRLCLALDMSAKYVVLGPRQDALVSVRSLTIKTLTSILKGQQPSLLEPVHSLQRPASTLGSTVQRNHHRVLSIPALEVIKDSSHTTAAAATAVAAGRHLGTAVRSSSSSSTLPLLEGSRGNIAAAVTSAVQPTDSAMMSGTPLRPEAAHVLISSVLEPCDLIVKYFHDEERLDMSIDMSRLTLKLSPDVLQMALQMQEAVLAPLIVPPADRPLTVCDHFEQIWTSQGQSNPPSSPPNSAASLSATGVMALDAAASLKGVSVWSPQPPGGYIKLGDVLAASGHRPSHGVAAIAINSGFIAFPISFTLVYRAHGVAIWRPEPPKGYVSMGCVAISDSLSYRGIRNASVTAVNAVSDEDTGFESSFEGLPFFTEDHATRGPAVDSLGALEPPPLSSVGCVNAQVVVEGSLGSCLQLPIIPGWREDLALYTSSSTPPKPAQVLDSVNAWSLNNLANTFELAGQGLAVPEGPVYDLRSPLGVPPAALVPEAILKEEEGKLAASQRRLSLRQAGHTPANATATMVPGATVTMVPGAVHMSGTTPPLTLLHAATPRSPLPLSLLGQRRFLLYRSKLISAVATQRRVATAVEFVRLWWDKRTAHPSLSRVSFWRPVPPPGYVSLGDCMVTGVYAPPQGALVLKDIDPSVSLAGTGPPLLARPLGFVQVWCDEQRSRLSDPKFLSIWRPVAPAGYVALGMAVGLGALPPPAGIMRCIRADAALSTGLQRGSPTWVHPEFRQRIPVYGWLTDERTNCFMAMSQTEMDATRNNPRFDAWRVKLSDDGDAADSLEAPFNSNTASTQSNIHTKEKAVSVEARCSQAAVLLRNSLRVPIMELGAQELRLGLGSAGPGVTRGFLFVSASANTYNPQLTAWEPLLEPWQLLLHLDHSTQSRVCSGVSPGLWLRLTSTQSSVHACFAHAALTNLLVNMPEWSLAAGGGETAAKQLMLRQLSAAEGTSAQSEVHNNLGTACQMLVNTGSTQEVLDIAAGDTCLITQPLQQPPHGPLSKSLSTNRNSSNSVGVVGGRQASPASSIAASRSSSGLSDSAWSATSGAGCRVKVPQAAGQQSSWGGAAAAAAAAASEEDGDGVIVPRLWIMVDVLTAAVGDDSEASDRLRPGDEVQCSVKVRGRLSELMPDCSWGLCTRAVVLTSRQVLKESSATASVTSATASVISAKASSQNVRTVDWMERFLLRLPHQLCEDLVSRDSDPQFLGSPIELEFELLRFSGGESHKICTAVLPLEYNWMVNQVTLMQAFAPSTALTAAALKAVHSFHSMHSHGAAAAAVMPGPALSSSSSAAGTKVIPPHPSHLSGSGAGISVSGPRSSVGLSGCMAVVEDHCLEGMLVELEMVAAQQHLNTAISSSPFIASDAINATSSSPELKDKSLCHHKATLTLSVSFDLSQVDISWLSPWGKTKSSSAAGAKTRSLGRRAIKLQADAASGAPSGTDNFWVPFQPGQLGSGDGTTKDIVPISVGPGVVLESSAAAGGTRQELLRSLCQFQNETDMPLEVCLVVKPRKSAGRGGMPGGGGTGEEDWQIINPNQASGTVSSPPRETSTSIATATAEATPAEPVVEEVFENERLDAVHGVWSYKALVPAERQHFNRSRENGGYDSIAFPLITLRPGWVWEGSWEVSKEPPGDADGWVYGQIWPDLDYPFLANAPSNTSTGKIFVLRRRRWCRKRVQTQEAAKAEAVAAVMSALDPQAVNRRVLGIVDARGSIALPLYWSTELCDLQVRPLWSTSVAQVAASGPSATSTTSATALGRASLSSTTFSSGTFWWSQHPRSSVNTATSNAPSAMPPSLPLSALEEGATKLLCCRRTDKLQGPLLAVPSPLGSGSSSRQQLQVEEQHLRQRAPSSLEEALVKPAALWFSVEAECDQLVSSHGVLDSLLDWRLRCRPPLVLQNLLPVPGQYALWQRPWEGGGGQLRLCGSGKVEAGGTINVYCVDTRQAVHLTFQPEGCEYSEGEPVMISDGPLGGSLNMQLPDSFTCSYRRSTTGGMMPLRINLHRSLNAASVDAAAATDNASGGNGGDDLAAGIFSTSVGRGRPIHVMLYVPLWLINTTQLPVRAGIVDLFTEEADSVLEGLFDGSAPPEAAKMMSIVSRSTAGSGEQKVGDLRLIDTESPALVAAAAQVPQGHVTVPAGSLELLSFSPASSPVGYPEVNSQPAVVLHLMGSRWTAPLAVPEHVASLEEAAAAAAQAQQVNRQQRSQLESRLKSDDSKMTSSFEPIILRARSRSDNGTIYEVVARFCTMSAAASTLSSIPGGQGVASAAAAAGIARGRTLVLRLDTHMVVTNQTGYSLQLIQPLKSVPGTGPRAVPLSSDMPVSSSQVSITSRPQSVVQLGSHSSASVSPLAVGSGETRGAECKAFLGKLTAGEVLQVQAGAVSMPLHWNPAVGERLLSVALPESEGGGEGGGGWLLWSEPFRLQYPGGVDMQVVMPVYCLGEAGQYDGKPHIWYPSQGRLVSEDGPAALQGTGSVGGTSTALVHDVDDQLLHALQVARTLLSTCNAHDYSTGQAVQASASSPSSGPILMRVTKLTDAGPLAFLAVLLNVSIQLVAPGCIQLLLTSLGAVPEKVVQNLTSCTLRFRETKTNRSLWSPLAPFSSAPFLRQALKGGGPAEVELSEPQPGALSELLRFDQGSDPDGERDAVSESWASTSSTPSAAAGGKSSTQTAILRLGPLGSPTYECLVHLVDPPGLVMAALGMGYLSSSSGGAASDGRNVHMNQNATLGTEGSQVGGSGEAGCGRSERRLRIVPRPPAVPTGVQAGLPSGMLSSRGAAESTHFAMEVSSSLEISIVDSRPRELLVVTLEGLGVEYHAGTTGGISYVQLHAKLRNAQVDDQLPGSSHPVVLHPLEVARSSGSTDTPLVYFTFVTEPGRRRGMLYCPCIVARIMPLRIALGEALLWKVVALSNALSEAAGLASSAAAAAGNQGQGSTLSSHNTAPRGMVAENNLPLLVDLLNIEDISLRLSFKTDPKSRPKSSSMLMSLGMEFANLEEFSLTLPGVEKERIRMPMEMLFQLVTESLQQRMLGIAFSLLQNYGVFGSASKILAAASHGVATLAHKGGNMVAGGSGGAGAGTSGRGGDAATGQSHVTSIGEGMVEGGLALLRNLGQGAVGIVAKPVQGAERGGLSGFFGGVVGGVAGLITAPVTGTLSAFSKVTEGLDSTYATMKSTITNSSSRKAGRRRLPRQFTGDRVLRPFNLHAALGQALLFETGMPQVPTLMPAALQRLGGGGTAKGGAGGAVGGSGSSGVEAFPFRLDLYEFHFVMTGAQVLIITNRRLILLDAQDFIWQHSRVLSGELTHVTEVPGGEVIWQLPWEAVLAVELAWHQKSPGLPPDGILIHRKRRGGRENSLLHDVRCRPSTGQAQDVMAAIQACRFRHYVSPRSEAASWRELSGPNALLMLNGGNRNSQEQPDTLLSLEYKPVWFQRASPSGNGGGGYGSTSGRSVSIWRPVGPPGYVALGDVAVMGLDLPPSPVKLYRDPLLGSDGDAPGEGARLVQPVGYTLVFRDSSYPPVTIWRPLSPKGYVEMGCVAWPDMEEPPLGLIRCLRRDLITPAAMTETALWSGASSDNQYWRCSLWPVQNPARTFLAAKSDSRPASQLARAPVYF</sequence>
<feature type="region of interest" description="Disordered" evidence="4">
    <location>
        <begin position="477"/>
        <end position="509"/>
    </location>
</feature>
<comment type="similarity">
    <text evidence="1">Belongs to the VPS13 family.</text>
</comment>
<dbReference type="PANTHER" id="PTHR16166:SF93">
    <property type="entry name" value="INTERMEMBRANE LIPID TRANSFER PROTEIN VPS13"/>
    <property type="match status" value="1"/>
</dbReference>
<dbReference type="STRING" id="1157962.A0A250X7P7"/>
<name>A0A250X7P7_9CHLO</name>
<feature type="compositionally biased region" description="Low complexity" evidence="4">
    <location>
        <begin position="2420"/>
        <end position="2433"/>
    </location>
</feature>
<feature type="region of interest" description="Disordered" evidence="4">
    <location>
        <begin position="1987"/>
        <end position="2017"/>
    </location>
</feature>
<evidence type="ECO:0000256" key="3">
    <source>
        <dbReference type="SAM" id="Coils"/>
    </source>
</evidence>
<gene>
    <name evidence="6" type="ORF">CEUSTIGMA_g6516.t1</name>
</gene>
<feature type="compositionally biased region" description="Low complexity" evidence="4">
    <location>
        <begin position="1550"/>
        <end position="1560"/>
    </location>
</feature>
<feature type="region of interest" description="Disordered" evidence="4">
    <location>
        <begin position="2412"/>
        <end position="2442"/>
    </location>
</feature>
<feature type="domain" description="Chorein N-terminal" evidence="5">
    <location>
        <begin position="1"/>
        <end position="824"/>
    </location>
</feature>
<feature type="compositionally biased region" description="Basic and acidic residues" evidence="4">
    <location>
        <begin position="534"/>
        <end position="546"/>
    </location>
</feature>
<feature type="region of interest" description="Disordered" evidence="4">
    <location>
        <begin position="5184"/>
        <end position="5223"/>
    </location>
</feature>
<keyword evidence="2" id="KW-0813">Transport</keyword>
<feature type="coiled-coil region" evidence="3">
    <location>
        <begin position="328"/>
        <end position="355"/>
    </location>
</feature>
<dbReference type="InterPro" id="IPR026854">
    <property type="entry name" value="VPS13_N"/>
</dbReference>
<evidence type="ECO:0000259" key="5">
    <source>
        <dbReference type="Pfam" id="PF12624"/>
    </source>
</evidence>
<proteinExistence type="inferred from homology"/>
<reference evidence="6 7" key="1">
    <citation type="submission" date="2017-08" db="EMBL/GenBank/DDBJ databases">
        <title>Acidophilic green algal genome provides insights into adaptation to an acidic environment.</title>
        <authorList>
            <person name="Hirooka S."/>
            <person name="Hirose Y."/>
            <person name="Kanesaki Y."/>
            <person name="Higuchi S."/>
            <person name="Fujiwara T."/>
            <person name="Onuma R."/>
            <person name="Era A."/>
            <person name="Ohbayashi R."/>
            <person name="Uzuka A."/>
            <person name="Nozaki H."/>
            <person name="Yoshikawa H."/>
            <person name="Miyagishima S.Y."/>
        </authorList>
    </citation>
    <scope>NUCLEOTIDE SEQUENCE [LARGE SCALE GENOMIC DNA]</scope>
    <source>
        <strain evidence="6 7">NIES-2499</strain>
    </source>
</reference>
<feature type="compositionally biased region" description="Polar residues" evidence="4">
    <location>
        <begin position="5195"/>
        <end position="5207"/>
    </location>
</feature>
<feature type="region of interest" description="Disordered" evidence="4">
    <location>
        <begin position="1544"/>
        <end position="1565"/>
    </location>
</feature>
<feature type="region of interest" description="Disordered" evidence="4">
    <location>
        <begin position="5109"/>
        <end position="5142"/>
    </location>
</feature>
<dbReference type="Pfam" id="PF12624">
    <property type="entry name" value="VPS13_N"/>
    <property type="match status" value="1"/>
</dbReference>
<dbReference type="GO" id="GO:0045053">
    <property type="term" value="P:protein retention in Golgi apparatus"/>
    <property type="evidence" value="ECO:0007669"/>
    <property type="project" value="TreeGrafter"/>
</dbReference>
<dbReference type="OrthoDB" id="428159at2759"/>
<feature type="region of interest" description="Disordered" evidence="4">
    <location>
        <begin position="142"/>
        <end position="162"/>
    </location>
</feature>